<feature type="transmembrane region" description="Helical" evidence="1">
    <location>
        <begin position="402"/>
        <end position="419"/>
    </location>
</feature>
<dbReference type="Pfam" id="PF13387">
    <property type="entry name" value="Lnb_N"/>
    <property type="match status" value="1"/>
</dbReference>
<protein>
    <submittedName>
        <fullName evidence="5">DUF4105 domain-containing protein</fullName>
    </submittedName>
</protein>
<feature type="chain" id="PRO_5025492580" evidence="2">
    <location>
        <begin position="26"/>
        <end position="426"/>
    </location>
</feature>
<feature type="domain" description="Lnb-like transmembrane" evidence="4">
    <location>
        <begin position="289"/>
        <end position="418"/>
    </location>
</feature>
<evidence type="ECO:0000256" key="1">
    <source>
        <dbReference type="SAM" id="Phobius"/>
    </source>
</evidence>
<organism evidence="5 6">
    <name type="scientific">Segatella copri</name>
    <dbReference type="NCBI Taxonomy" id="165179"/>
    <lineage>
        <taxon>Bacteria</taxon>
        <taxon>Pseudomonadati</taxon>
        <taxon>Bacteroidota</taxon>
        <taxon>Bacteroidia</taxon>
        <taxon>Bacteroidales</taxon>
        <taxon>Prevotellaceae</taxon>
        <taxon>Segatella</taxon>
    </lineage>
</organism>
<dbReference type="InterPro" id="IPR057436">
    <property type="entry name" value="5TMH_Lnb"/>
</dbReference>
<gene>
    <name evidence="5" type="ORF">F7D20_02135</name>
</gene>
<evidence type="ECO:0000259" key="4">
    <source>
        <dbReference type="Pfam" id="PF25221"/>
    </source>
</evidence>
<dbReference type="EMBL" id="VZAD01000020">
    <property type="protein sequence ID" value="MQP10783.1"/>
    <property type="molecule type" value="Genomic_DNA"/>
</dbReference>
<dbReference type="Pfam" id="PF25221">
    <property type="entry name" value="5TMH_Lnb"/>
    <property type="match status" value="1"/>
</dbReference>
<keyword evidence="2" id="KW-0732">Signal</keyword>
<feature type="transmembrane region" description="Helical" evidence="1">
    <location>
        <begin position="290"/>
        <end position="307"/>
    </location>
</feature>
<sequence length="426" mass="49645">MKRFKYNFRCIFAVLLIILTTKASAQQTEAPQWVDSVDISLLTCGPGQEVWSYYGHTALRIEDRAHGSDVAVNWGMFSFNQDFFVLRFVFGLTDYQIGIIPMDRFMAEYSYEGRWVRQQRLALTRNEKWNILTAVEKNNQEENRTYRYNFFYDNCTTRARNMIIDHLATNSTNFEIKTTLSTYREEIHRLNAHHRWARFGNDLLLGFRADRAINKQEWEFLPDNLSMDFAVEARKDTAQQPIPSTTVYPQEPRYIKLVDSTFYLISPKEVVMAADADKENSQTGTTIADVISPFVAATGILVIVILLSLTEWRRKKNFWWIDTALLVLTGLPGLILLAMVFSQHPTVQINFQTLILNPLNLIFVWSVTKKMRQHRVHWYYNVWAALIVVALFLQIWQDYAEGMVILALSLLVRVAVKSTQLDLRRK</sequence>
<feature type="signal peptide" evidence="2">
    <location>
        <begin position="1"/>
        <end position="25"/>
    </location>
</feature>
<evidence type="ECO:0000259" key="3">
    <source>
        <dbReference type="Pfam" id="PF13387"/>
    </source>
</evidence>
<name>A0A6A7W8I8_9BACT</name>
<evidence type="ECO:0000313" key="5">
    <source>
        <dbReference type="EMBL" id="MQP10783.1"/>
    </source>
</evidence>
<keyword evidence="1" id="KW-0472">Membrane</keyword>
<accession>A0A6A7W8I8</accession>
<comment type="caution">
    <text evidence="5">The sequence shown here is derived from an EMBL/GenBank/DDBJ whole genome shotgun (WGS) entry which is preliminary data.</text>
</comment>
<keyword evidence="6" id="KW-1185">Reference proteome</keyword>
<dbReference type="AlphaFoldDB" id="A0A6A7W8I8"/>
<keyword evidence="1" id="KW-0812">Transmembrane</keyword>
<proteinExistence type="predicted"/>
<reference evidence="5 6" key="1">
    <citation type="submission" date="2019-09" db="EMBL/GenBank/DDBJ databases">
        <title>Distinct polysaccharide growth profiles of human intestinal Prevotella copri isolates.</title>
        <authorList>
            <person name="Fehlner-Peach H."/>
            <person name="Magnabosco C."/>
            <person name="Raghavan V."/>
            <person name="Scher J.U."/>
            <person name="Tett A."/>
            <person name="Cox L.M."/>
            <person name="Gottsegen C."/>
            <person name="Watters A."/>
            <person name="Wiltshire- Gordon J.D."/>
            <person name="Segata N."/>
            <person name="Bonneau R."/>
            <person name="Littman D.R."/>
        </authorList>
    </citation>
    <scope>NUCLEOTIDE SEQUENCE [LARGE SCALE GENOMIC DNA]</scope>
    <source>
        <strain evidence="6">iAQ1173</strain>
    </source>
</reference>
<evidence type="ECO:0000256" key="2">
    <source>
        <dbReference type="SAM" id="SignalP"/>
    </source>
</evidence>
<evidence type="ECO:0000313" key="6">
    <source>
        <dbReference type="Proteomes" id="UP000384372"/>
    </source>
</evidence>
<dbReference type="Proteomes" id="UP000384372">
    <property type="component" value="Unassembled WGS sequence"/>
</dbReference>
<feature type="domain" description="Lnb N-terminal periplasmic" evidence="3">
    <location>
        <begin position="34"/>
        <end position="175"/>
    </location>
</feature>
<dbReference type="InterPro" id="IPR025178">
    <property type="entry name" value="Lnb_N"/>
</dbReference>
<keyword evidence="1" id="KW-1133">Transmembrane helix</keyword>
<feature type="transmembrane region" description="Helical" evidence="1">
    <location>
        <begin position="319"/>
        <end position="341"/>
    </location>
</feature>
<feature type="transmembrane region" description="Helical" evidence="1">
    <location>
        <begin position="378"/>
        <end position="396"/>
    </location>
</feature>